<gene>
    <name evidence="1" type="ORF">MRATA1EN1_LOCUS14495</name>
</gene>
<evidence type="ECO:0000313" key="2">
    <source>
        <dbReference type="Proteomes" id="UP001176941"/>
    </source>
</evidence>
<accession>A0ABN8YVD7</accession>
<name>A0ABN8YVD7_RANTA</name>
<reference evidence="1" key="1">
    <citation type="submission" date="2023-04" db="EMBL/GenBank/DDBJ databases">
        <authorList>
            <consortium name="ELIXIR-Norway"/>
        </authorList>
    </citation>
    <scope>NUCLEOTIDE SEQUENCE [LARGE SCALE GENOMIC DNA]</scope>
</reference>
<protein>
    <submittedName>
        <fullName evidence="1">Uncharacterized protein</fullName>
    </submittedName>
</protein>
<dbReference type="EMBL" id="OX459960">
    <property type="protein sequence ID" value="CAI9165533.1"/>
    <property type="molecule type" value="Genomic_DNA"/>
</dbReference>
<sequence length="190" mass="20531">MVPATPVYKQGQLFAFYRGACHLPSPDTGVSAKVSLEAQHAQGQGTPPGSLGGGKGVLPGTWFGVCGAGDGMTVVRWFSYVPSRRTETFDFHAWGTGWSFLLELNQRKKEKRLAGPTRNESNDEVQPEFKLIPQKPSHRAGQRGCPLGPWPVSRAAVPAPSTPSLAQGLDHPRPVLRFQAGNKFVPLSCQ</sequence>
<dbReference type="Proteomes" id="UP001176941">
    <property type="component" value="Chromosome 24"/>
</dbReference>
<keyword evidence="2" id="KW-1185">Reference proteome</keyword>
<proteinExistence type="predicted"/>
<organism evidence="1 2">
    <name type="scientific">Rangifer tarandus platyrhynchus</name>
    <name type="common">Svalbard reindeer</name>
    <dbReference type="NCBI Taxonomy" id="3082113"/>
    <lineage>
        <taxon>Eukaryota</taxon>
        <taxon>Metazoa</taxon>
        <taxon>Chordata</taxon>
        <taxon>Craniata</taxon>
        <taxon>Vertebrata</taxon>
        <taxon>Euteleostomi</taxon>
        <taxon>Mammalia</taxon>
        <taxon>Eutheria</taxon>
        <taxon>Laurasiatheria</taxon>
        <taxon>Artiodactyla</taxon>
        <taxon>Ruminantia</taxon>
        <taxon>Pecora</taxon>
        <taxon>Cervidae</taxon>
        <taxon>Odocoileinae</taxon>
        <taxon>Rangifer</taxon>
    </lineage>
</organism>
<evidence type="ECO:0000313" key="1">
    <source>
        <dbReference type="EMBL" id="CAI9165533.1"/>
    </source>
</evidence>